<dbReference type="EMBL" id="RCHS01002420">
    <property type="protein sequence ID" value="RMX47414.1"/>
    <property type="molecule type" value="Genomic_DNA"/>
</dbReference>
<dbReference type="InterPro" id="IPR036259">
    <property type="entry name" value="MFS_trans_sf"/>
</dbReference>
<feature type="transmembrane region" description="Helical" evidence="3">
    <location>
        <begin position="190"/>
        <end position="211"/>
    </location>
</feature>
<name>A0A3M6U1L2_POCDA</name>
<dbReference type="GO" id="GO:0008643">
    <property type="term" value="P:carbohydrate transport"/>
    <property type="evidence" value="ECO:0007669"/>
    <property type="project" value="InterPro"/>
</dbReference>
<feature type="region of interest" description="Disordered" evidence="2">
    <location>
        <begin position="459"/>
        <end position="485"/>
    </location>
</feature>
<gene>
    <name evidence="4" type="ORF">pdam_00019324</name>
</gene>
<accession>A0A3M6U1L2</accession>
<feature type="transmembrane region" description="Helical" evidence="3">
    <location>
        <begin position="83"/>
        <end position="102"/>
    </location>
</feature>
<dbReference type="AlphaFoldDB" id="A0A3M6U1L2"/>
<keyword evidence="3" id="KW-0812">Transmembrane</keyword>
<dbReference type="GO" id="GO:0015293">
    <property type="term" value="F:symporter activity"/>
    <property type="evidence" value="ECO:0007669"/>
    <property type="project" value="InterPro"/>
</dbReference>
<comment type="similarity">
    <text evidence="1">Belongs to the major facilitator superfamily.</text>
</comment>
<evidence type="ECO:0000256" key="1">
    <source>
        <dbReference type="ARBA" id="ARBA00008335"/>
    </source>
</evidence>
<keyword evidence="3" id="KW-0472">Membrane</keyword>
<dbReference type="InterPro" id="IPR039672">
    <property type="entry name" value="MFS_2"/>
</dbReference>
<dbReference type="Gene3D" id="1.20.1250.20">
    <property type="entry name" value="MFS general substrate transporter like domains"/>
    <property type="match status" value="1"/>
</dbReference>
<dbReference type="Pfam" id="PF13347">
    <property type="entry name" value="MFS_2"/>
    <property type="match status" value="1"/>
</dbReference>
<dbReference type="GO" id="GO:0005886">
    <property type="term" value="C:plasma membrane"/>
    <property type="evidence" value="ECO:0007669"/>
    <property type="project" value="TreeGrafter"/>
</dbReference>
<proteinExistence type="inferred from homology"/>
<reference evidence="4 5" key="1">
    <citation type="journal article" date="2018" name="Sci. Rep.">
        <title>Comparative analysis of the Pocillopora damicornis genome highlights role of immune system in coral evolution.</title>
        <authorList>
            <person name="Cunning R."/>
            <person name="Bay R.A."/>
            <person name="Gillette P."/>
            <person name="Baker A.C."/>
            <person name="Traylor-Knowles N."/>
        </authorList>
    </citation>
    <scope>NUCLEOTIDE SEQUENCE [LARGE SCALE GENOMIC DNA]</scope>
    <source>
        <strain evidence="4">RSMAS</strain>
        <tissue evidence="4">Whole animal</tissue>
    </source>
</reference>
<feature type="transmembrane region" description="Helical" evidence="3">
    <location>
        <begin position="157"/>
        <end position="174"/>
    </location>
</feature>
<keyword evidence="5" id="KW-1185">Reference proteome</keyword>
<feature type="non-terminal residue" evidence="4">
    <location>
        <position position="485"/>
    </location>
</feature>
<protein>
    <submittedName>
        <fullName evidence="4">Uncharacterized protein</fullName>
    </submittedName>
</protein>
<evidence type="ECO:0000256" key="3">
    <source>
        <dbReference type="SAM" id="Phobius"/>
    </source>
</evidence>
<dbReference type="Proteomes" id="UP000275408">
    <property type="component" value="Unassembled WGS sequence"/>
</dbReference>
<evidence type="ECO:0000313" key="4">
    <source>
        <dbReference type="EMBL" id="RMX47414.1"/>
    </source>
</evidence>
<dbReference type="OrthoDB" id="5968156at2759"/>
<organism evidence="4 5">
    <name type="scientific">Pocillopora damicornis</name>
    <name type="common">Cauliflower coral</name>
    <name type="synonym">Millepora damicornis</name>
    <dbReference type="NCBI Taxonomy" id="46731"/>
    <lineage>
        <taxon>Eukaryota</taxon>
        <taxon>Metazoa</taxon>
        <taxon>Cnidaria</taxon>
        <taxon>Anthozoa</taxon>
        <taxon>Hexacorallia</taxon>
        <taxon>Scleractinia</taxon>
        <taxon>Astrocoeniina</taxon>
        <taxon>Pocilloporidae</taxon>
        <taxon>Pocillopora</taxon>
    </lineage>
</organism>
<comment type="caution">
    <text evidence="4">The sequence shown here is derived from an EMBL/GenBank/DDBJ whole genome shotgun (WGS) entry which is preliminary data.</text>
</comment>
<dbReference type="SUPFAM" id="SSF103473">
    <property type="entry name" value="MFS general substrate transporter"/>
    <property type="match status" value="1"/>
</dbReference>
<dbReference type="PANTHER" id="PTHR11328:SF28">
    <property type="entry name" value="MAJOR FACILITATOR SUPERFAMILY DOMAIN-CONTAINING PROTEIN 12"/>
    <property type="match status" value="1"/>
</dbReference>
<sequence>MRTREMLLCAAGSIFNDLCKYMFSFSLLFLMEVVELSAADTGLIILIGQIVDALTSVISGYLGDMVKVPVLSQKIGMRKSWHLLATVFMGIVVPLCINRCILCGGRHQTWLPTVYYGFLYSLYNMCFSVVEINHLAFITTTAGSVEERTDLSAIRTMFSFLSGIYIYVIAWGLFGQDNSDTLGPQSLPDFVYLSWIATGTGLFFAAIFHIGTNEPQKCQSKESATTDLTKAPGIVIEEFGAEDANSRRTSLAFKFINMVMASTEYEEHQSEMNGCGETKSHEVRIRKRSLLQKFAVAMFVQHLDRERKKTPLMLDFDGILLRLQNEEHEQPTCFGAMENQETMDGKADDHTTDEELWNTRHEEIKNTTEKDLWKMTNNAAPKTSFCTVYKQRKHGMVLFPDDGKFGLYNPGFEDDGGDDDKKESLCSTSVRKQKKSLTFHPPELLEMLFMNGTERQGLNLDHTPDNKTNLNESIPKQHGRKIDII</sequence>
<evidence type="ECO:0000256" key="2">
    <source>
        <dbReference type="SAM" id="MobiDB-lite"/>
    </source>
</evidence>
<dbReference type="PANTHER" id="PTHR11328">
    <property type="entry name" value="MAJOR FACILITATOR SUPERFAMILY DOMAIN-CONTAINING PROTEIN"/>
    <property type="match status" value="1"/>
</dbReference>
<keyword evidence="3" id="KW-1133">Transmembrane helix</keyword>
<feature type="transmembrane region" description="Helical" evidence="3">
    <location>
        <begin position="122"/>
        <end position="145"/>
    </location>
</feature>
<feature type="transmembrane region" description="Helical" evidence="3">
    <location>
        <begin position="43"/>
        <end position="62"/>
    </location>
</feature>
<evidence type="ECO:0000313" key="5">
    <source>
        <dbReference type="Proteomes" id="UP000275408"/>
    </source>
</evidence>
<dbReference type="STRING" id="46731.A0A3M6U1L2"/>